<evidence type="ECO:0000313" key="2">
    <source>
        <dbReference type="Proteomes" id="UP001320706"/>
    </source>
</evidence>
<gene>
    <name evidence="1" type="ORF">M8818_003152</name>
</gene>
<dbReference type="Proteomes" id="UP001320706">
    <property type="component" value="Unassembled WGS sequence"/>
</dbReference>
<proteinExistence type="predicted"/>
<organism evidence="1 2">
    <name type="scientific">Zalaria obscura</name>
    <dbReference type="NCBI Taxonomy" id="2024903"/>
    <lineage>
        <taxon>Eukaryota</taxon>
        <taxon>Fungi</taxon>
        <taxon>Dikarya</taxon>
        <taxon>Ascomycota</taxon>
        <taxon>Pezizomycotina</taxon>
        <taxon>Dothideomycetes</taxon>
        <taxon>Dothideomycetidae</taxon>
        <taxon>Dothideales</taxon>
        <taxon>Zalariaceae</taxon>
        <taxon>Zalaria</taxon>
    </lineage>
</organism>
<evidence type="ECO:0000313" key="1">
    <source>
        <dbReference type="EMBL" id="KAK8211499.1"/>
    </source>
</evidence>
<protein>
    <submittedName>
        <fullName evidence="1">Uncharacterized protein</fullName>
    </submittedName>
</protein>
<keyword evidence="2" id="KW-1185">Reference proteome</keyword>
<comment type="caution">
    <text evidence="1">The sequence shown here is derived from an EMBL/GenBank/DDBJ whole genome shotgun (WGS) entry which is preliminary data.</text>
</comment>
<name>A0ACC3SF75_9PEZI</name>
<sequence length="239" mass="26852">MANTNRDLHKRQSFEQFMTRVYTVPSADMAHDSKYHNQQEPEQNQQRYVQEHHDNINTQEATEPVQIVVTEPTPTDTPAPEPHMDLLAPYESREVDPTRLTPPPATYGITPENEPVFSNSATAQPQPRQSYASAGATSAVGSVPSTEPSMFPISPLDYYSTPPIDKLFFHLDNVRVELNAVLRQIHQQPDFPNMEINAWKQHLAMRLLHEVAPQLAGLSAWIGDDLGWSVRHGGRSPGL</sequence>
<accession>A0ACC3SF75</accession>
<reference evidence="1" key="1">
    <citation type="submission" date="2024-02" db="EMBL/GenBank/DDBJ databases">
        <title>Metagenome Assembled Genome of Zalaria obscura JY119.</title>
        <authorList>
            <person name="Vighnesh L."/>
            <person name="Jagadeeshwari U."/>
            <person name="Venkata Ramana C."/>
            <person name="Sasikala C."/>
        </authorList>
    </citation>
    <scope>NUCLEOTIDE SEQUENCE</scope>
    <source>
        <strain evidence="1">JY119</strain>
    </source>
</reference>
<dbReference type="EMBL" id="JAMKPW020000013">
    <property type="protein sequence ID" value="KAK8211499.1"/>
    <property type="molecule type" value="Genomic_DNA"/>
</dbReference>